<dbReference type="GO" id="GO:0003924">
    <property type="term" value="F:GTPase activity"/>
    <property type="evidence" value="ECO:0007669"/>
    <property type="project" value="InterPro"/>
</dbReference>
<dbReference type="PROSITE" id="PS51419">
    <property type="entry name" value="RAB"/>
    <property type="match status" value="1"/>
</dbReference>
<name>A0A8S3AFQ4_9BILA</name>
<dbReference type="SMART" id="SM00175">
    <property type="entry name" value="RAB"/>
    <property type="match status" value="1"/>
</dbReference>
<dbReference type="AlphaFoldDB" id="A0A8S3AFQ4"/>
<reference evidence="4" key="1">
    <citation type="submission" date="2021-02" db="EMBL/GenBank/DDBJ databases">
        <authorList>
            <person name="Nowell W R."/>
        </authorList>
    </citation>
    <scope>NUCLEOTIDE SEQUENCE</scope>
</reference>
<gene>
    <name evidence="3" type="ORF">SMN809_LOCUS36166</name>
    <name evidence="4" type="ORF">SMN809_LOCUS43980</name>
</gene>
<evidence type="ECO:0000313" key="3">
    <source>
        <dbReference type="EMBL" id="CAF4529563.1"/>
    </source>
</evidence>
<dbReference type="InterPro" id="IPR027417">
    <property type="entry name" value="P-loop_NTPase"/>
</dbReference>
<evidence type="ECO:0000313" key="4">
    <source>
        <dbReference type="EMBL" id="CAF4724168.1"/>
    </source>
</evidence>
<comment type="similarity">
    <text evidence="1">Belongs to the small GTPase superfamily. Rab family.</text>
</comment>
<accession>A0A8S3AFQ4</accession>
<proteinExistence type="inferred from homology"/>
<sequence length="80" mass="8916">DLTKPDSFEHIATWIEEVHRHTPPDLPIVLVGNKSDLTDQRKVSRQQATALAEQLNLSYMETSALNATNVEQAFALLVTS</sequence>
<organism evidence="4 5">
    <name type="scientific">Rotaria magnacalcarata</name>
    <dbReference type="NCBI Taxonomy" id="392030"/>
    <lineage>
        <taxon>Eukaryota</taxon>
        <taxon>Metazoa</taxon>
        <taxon>Spiralia</taxon>
        <taxon>Gnathifera</taxon>
        <taxon>Rotifera</taxon>
        <taxon>Eurotatoria</taxon>
        <taxon>Bdelloidea</taxon>
        <taxon>Philodinida</taxon>
        <taxon>Philodinidae</taxon>
        <taxon>Rotaria</taxon>
    </lineage>
</organism>
<dbReference type="SMART" id="SM00174">
    <property type="entry name" value="RHO"/>
    <property type="match status" value="1"/>
</dbReference>
<evidence type="ECO:0000313" key="5">
    <source>
        <dbReference type="Proteomes" id="UP000676336"/>
    </source>
</evidence>
<feature type="non-terminal residue" evidence="4">
    <location>
        <position position="1"/>
    </location>
</feature>
<dbReference type="Gene3D" id="3.40.50.300">
    <property type="entry name" value="P-loop containing nucleotide triphosphate hydrolases"/>
    <property type="match status" value="1"/>
</dbReference>
<dbReference type="Proteomes" id="UP000676336">
    <property type="component" value="Unassembled WGS sequence"/>
</dbReference>
<dbReference type="PRINTS" id="PR00449">
    <property type="entry name" value="RASTRNSFRMNG"/>
</dbReference>
<feature type="non-terminal residue" evidence="4">
    <location>
        <position position="80"/>
    </location>
</feature>
<dbReference type="PROSITE" id="PS51421">
    <property type="entry name" value="RAS"/>
    <property type="match status" value="1"/>
</dbReference>
<evidence type="ECO:0000256" key="2">
    <source>
        <dbReference type="ARBA" id="ARBA00022741"/>
    </source>
</evidence>
<dbReference type="SMART" id="SM00173">
    <property type="entry name" value="RAS"/>
    <property type="match status" value="1"/>
</dbReference>
<dbReference type="Pfam" id="PF00071">
    <property type="entry name" value="Ras"/>
    <property type="match status" value="1"/>
</dbReference>
<dbReference type="CDD" id="cd00154">
    <property type="entry name" value="Rab"/>
    <property type="match status" value="1"/>
</dbReference>
<dbReference type="EMBL" id="CAJOBI010088206">
    <property type="protein sequence ID" value="CAF4529563.1"/>
    <property type="molecule type" value="Genomic_DNA"/>
</dbReference>
<evidence type="ECO:0000256" key="1">
    <source>
        <dbReference type="ARBA" id="ARBA00006270"/>
    </source>
</evidence>
<dbReference type="GO" id="GO:0005525">
    <property type="term" value="F:GTP binding"/>
    <property type="evidence" value="ECO:0007669"/>
    <property type="project" value="InterPro"/>
</dbReference>
<comment type="caution">
    <text evidence="4">The sequence shown here is derived from an EMBL/GenBank/DDBJ whole genome shotgun (WGS) entry which is preliminary data.</text>
</comment>
<dbReference type="SUPFAM" id="SSF52540">
    <property type="entry name" value="P-loop containing nucleoside triphosphate hydrolases"/>
    <property type="match status" value="1"/>
</dbReference>
<keyword evidence="2" id="KW-0547">Nucleotide-binding</keyword>
<dbReference type="InterPro" id="IPR001806">
    <property type="entry name" value="Small_GTPase"/>
</dbReference>
<protein>
    <submittedName>
        <fullName evidence="4">Uncharacterized protein</fullName>
    </submittedName>
</protein>
<dbReference type="PANTHER" id="PTHR47978">
    <property type="match status" value="1"/>
</dbReference>
<dbReference type="EMBL" id="CAJOBI010130947">
    <property type="protein sequence ID" value="CAF4724168.1"/>
    <property type="molecule type" value="Genomic_DNA"/>
</dbReference>